<dbReference type="AlphaFoldDB" id="A0A3M6VBB3"/>
<name>A0A3M6VBB3_9STRA</name>
<dbReference type="Proteomes" id="UP000282087">
    <property type="component" value="Unassembled WGS sequence"/>
</dbReference>
<sequence length="61" mass="6803">MERPVKRDKASSARDTAFNNQHKLEYGLMAVGTDTKTDKIDLVACTICIAYGVEERVGTKR</sequence>
<evidence type="ECO:0000313" key="1">
    <source>
        <dbReference type="EMBL" id="RMX63552.1"/>
    </source>
</evidence>
<evidence type="ECO:0000313" key="3">
    <source>
        <dbReference type="Proteomes" id="UP000282087"/>
    </source>
</evidence>
<evidence type="ECO:0000313" key="4">
    <source>
        <dbReference type="Proteomes" id="UP000286097"/>
    </source>
</evidence>
<accession>A0A3M6VBB3</accession>
<gene>
    <name evidence="2" type="ORF">DD237_001120</name>
    <name evidence="1" type="ORF">DD238_006719</name>
</gene>
<proteinExistence type="predicted"/>
<reference evidence="3 4" key="1">
    <citation type="submission" date="2018-06" db="EMBL/GenBank/DDBJ databases">
        <title>Comparative genomics of downy mildews reveals potential adaptations to biotrophy.</title>
        <authorList>
            <person name="Fletcher K."/>
            <person name="Klosterman S.J."/>
            <person name="Derevnina L."/>
            <person name="Martin F."/>
            <person name="Koike S."/>
            <person name="Reyes Chin-Wo S."/>
            <person name="Mou B."/>
            <person name="Michelmore R."/>
        </authorList>
    </citation>
    <scope>NUCLEOTIDE SEQUENCE [LARGE SCALE GENOMIC DNA]</scope>
    <source>
        <strain evidence="2 4">R13</strain>
        <strain evidence="1 3">R14</strain>
    </source>
</reference>
<dbReference type="EMBL" id="QKXF01000098">
    <property type="protein sequence ID" value="RQM17349.1"/>
    <property type="molecule type" value="Genomic_DNA"/>
</dbReference>
<evidence type="ECO:0000313" key="2">
    <source>
        <dbReference type="EMBL" id="RQM17349.1"/>
    </source>
</evidence>
<dbReference type="Proteomes" id="UP000286097">
    <property type="component" value="Unassembled WGS sequence"/>
</dbReference>
<comment type="caution">
    <text evidence="1">The sequence shown here is derived from an EMBL/GenBank/DDBJ whole genome shotgun (WGS) entry which is preliminary data.</text>
</comment>
<organism evidence="1 3">
    <name type="scientific">Peronospora effusa</name>
    <dbReference type="NCBI Taxonomy" id="542832"/>
    <lineage>
        <taxon>Eukaryota</taxon>
        <taxon>Sar</taxon>
        <taxon>Stramenopiles</taxon>
        <taxon>Oomycota</taxon>
        <taxon>Peronosporomycetes</taxon>
        <taxon>Peronosporales</taxon>
        <taxon>Peronosporaceae</taxon>
        <taxon>Peronospora</taxon>
    </lineage>
</organism>
<dbReference type="EMBL" id="QLLG01000390">
    <property type="protein sequence ID" value="RMX63552.1"/>
    <property type="molecule type" value="Genomic_DNA"/>
</dbReference>
<dbReference type="VEuPathDB" id="FungiDB:DD237_001120"/>
<protein>
    <submittedName>
        <fullName evidence="1">Uncharacterized protein</fullName>
    </submittedName>
</protein>
<keyword evidence="3" id="KW-1185">Reference proteome</keyword>